<name>A0A7G9R8V4_9ACTN</name>
<evidence type="ECO:0000313" key="3">
    <source>
        <dbReference type="Proteomes" id="UP000515947"/>
    </source>
</evidence>
<feature type="domain" description="Dienelactone hydrolase" evidence="1">
    <location>
        <begin position="4"/>
        <end position="192"/>
    </location>
</feature>
<keyword evidence="3" id="KW-1185">Reference proteome</keyword>
<dbReference type="InterPro" id="IPR051049">
    <property type="entry name" value="Dienelactone_hydrolase-like"/>
</dbReference>
<dbReference type="Gene3D" id="3.40.50.1820">
    <property type="entry name" value="alpha/beta hydrolase"/>
    <property type="match status" value="1"/>
</dbReference>
<organism evidence="2 3">
    <name type="scientific">Nocardioides mesophilus</name>
    <dbReference type="NCBI Taxonomy" id="433659"/>
    <lineage>
        <taxon>Bacteria</taxon>
        <taxon>Bacillati</taxon>
        <taxon>Actinomycetota</taxon>
        <taxon>Actinomycetes</taxon>
        <taxon>Propionibacteriales</taxon>
        <taxon>Nocardioidaceae</taxon>
        <taxon>Nocardioides</taxon>
    </lineage>
</organism>
<dbReference type="AlphaFoldDB" id="A0A7G9R8V4"/>
<dbReference type="SUPFAM" id="SSF53474">
    <property type="entry name" value="alpha/beta-Hydrolases"/>
    <property type="match status" value="1"/>
</dbReference>
<dbReference type="KEGG" id="nmes:H9L09_16150"/>
<dbReference type="PANTHER" id="PTHR46623:SF6">
    <property type="entry name" value="ALPHA_BETA-HYDROLASES SUPERFAMILY PROTEIN"/>
    <property type="match status" value="1"/>
</dbReference>
<dbReference type="InterPro" id="IPR002925">
    <property type="entry name" value="Dienelactn_hydro"/>
</dbReference>
<accession>A0A7G9R8V4</accession>
<dbReference type="Proteomes" id="UP000515947">
    <property type="component" value="Chromosome"/>
</dbReference>
<evidence type="ECO:0000259" key="1">
    <source>
        <dbReference type="Pfam" id="PF01738"/>
    </source>
</evidence>
<dbReference type="PANTHER" id="PTHR46623">
    <property type="entry name" value="CARBOXYMETHYLENEBUTENOLIDASE-RELATED"/>
    <property type="match status" value="1"/>
</dbReference>
<keyword evidence="2" id="KW-0378">Hydrolase</keyword>
<dbReference type="GO" id="GO:0016787">
    <property type="term" value="F:hydrolase activity"/>
    <property type="evidence" value="ECO:0007669"/>
    <property type="project" value="UniProtKB-KW"/>
</dbReference>
<dbReference type="Pfam" id="PF01738">
    <property type="entry name" value="DLH"/>
    <property type="match status" value="1"/>
</dbReference>
<dbReference type="EMBL" id="CP060713">
    <property type="protein sequence ID" value="QNN52029.1"/>
    <property type="molecule type" value="Genomic_DNA"/>
</dbReference>
<gene>
    <name evidence="2" type="ORF">H9L09_16150</name>
</gene>
<evidence type="ECO:0000313" key="2">
    <source>
        <dbReference type="EMBL" id="QNN52029.1"/>
    </source>
</evidence>
<dbReference type="InterPro" id="IPR029058">
    <property type="entry name" value="AB_hydrolase_fold"/>
</dbReference>
<proteinExistence type="predicted"/>
<protein>
    <submittedName>
        <fullName evidence="2">Dienelactone hydrolase family protein</fullName>
    </submittedName>
</protein>
<dbReference type="RefSeq" id="WP_187577872.1">
    <property type="nucleotide sequence ID" value="NZ_CP060713.1"/>
</dbReference>
<reference evidence="2 3" key="1">
    <citation type="submission" date="2020-08" db="EMBL/GenBank/DDBJ databases">
        <title>Genome sequence of Nocardioides mesophilus KACC 16243T.</title>
        <authorList>
            <person name="Hyun D.-W."/>
            <person name="Bae J.-W."/>
        </authorList>
    </citation>
    <scope>NUCLEOTIDE SEQUENCE [LARGE SCALE GENOMIC DNA]</scope>
    <source>
        <strain evidence="2 3">KACC 16243</strain>
    </source>
</reference>
<sequence>MAEVVLYHHVQGLTAGVVAFADELRRAGHTVHTPDLFEGHTFATIEDGMAFARAAGFEAVLERGVAAAEALPTHGVVYAGFSMGVMPAQKLAQTRAGTRGALLFHACMPVAEFGERWPDDVPVQVHGMDADPFFTEEGGDLDAARELVASTDVAELFLYPGKEHLFTDSSLPSYDPAATALLVERALRFLDDIAATPSEAQPG</sequence>